<sequence length="227" mass="24884">MTDPVLSFRHVSKVYNSSGGGRRVVLRDVSIDVPAGRKVALVGRSGSGKSTFLHLAAGIDLPTEGEIRVLGRNLAGLSERERTLQRRDAVGLIFQFFYLLPHLNVHDNVALPELIAGGRPKAFGRRVRELLERVGLADRAEDNVQKLSGGEMQRVAICRALLRRPRLLLADEPTGNLDDATARAVMDLLLRLVSEEGSTLIHVTHDRDLAALADEVWHLHSGILEAS</sequence>
<keyword evidence="4 6" id="KW-0067">ATP-binding</keyword>
<dbReference type="InterPro" id="IPR027417">
    <property type="entry name" value="P-loop_NTPase"/>
</dbReference>
<dbReference type="FunFam" id="3.40.50.300:FF:000056">
    <property type="entry name" value="Cell division ATP-binding protein FtsE"/>
    <property type="match status" value="1"/>
</dbReference>
<dbReference type="InterPro" id="IPR017871">
    <property type="entry name" value="ABC_transporter-like_CS"/>
</dbReference>
<dbReference type="GO" id="GO:0005524">
    <property type="term" value="F:ATP binding"/>
    <property type="evidence" value="ECO:0007669"/>
    <property type="project" value="UniProtKB-KW"/>
</dbReference>
<dbReference type="InterPro" id="IPR015854">
    <property type="entry name" value="ABC_transpr_LolD-like"/>
</dbReference>
<dbReference type="PROSITE" id="PS50893">
    <property type="entry name" value="ABC_TRANSPORTER_2"/>
    <property type="match status" value="1"/>
</dbReference>
<evidence type="ECO:0000256" key="4">
    <source>
        <dbReference type="ARBA" id="ARBA00022840"/>
    </source>
</evidence>
<dbReference type="EMBL" id="MFKF01000422">
    <property type="protein sequence ID" value="OGG43923.1"/>
    <property type="molecule type" value="Genomic_DNA"/>
</dbReference>
<dbReference type="PANTHER" id="PTHR24220">
    <property type="entry name" value="IMPORT ATP-BINDING PROTEIN"/>
    <property type="match status" value="1"/>
</dbReference>
<dbReference type="GO" id="GO:0022857">
    <property type="term" value="F:transmembrane transporter activity"/>
    <property type="evidence" value="ECO:0007669"/>
    <property type="project" value="TreeGrafter"/>
</dbReference>
<name>A0A1F6C4C9_HANXR</name>
<dbReference type="Gene3D" id="3.40.50.300">
    <property type="entry name" value="P-loop containing nucleotide triphosphate hydrolases"/>
    <property type="match status" value="1"/>
</dbReference>
<evidence type="ECO:0000259" key="5">
    <source>
        <dbReference type="PROSITE" id="PS50893"/>
    </source>
</evidence>
<dbReference type="Proteomes" id="UP000178606">
    <property type="component" value="Unassembled WGS sequence"/>
</dbReference>
<dbReference type="PANTHER" id="PTHR24220:SF685">
    <property type="entry name" value="ABC TRANSPORTER RELATED"/>
    <property type="match status" value="1"/>
</dbReference>
<protein>
    <submittedName>
        <fullName evidence="6">ABC transporter ATP-binding protein</fullName>
    </submittedName>
</protein>
<dbReference type="AlphaFoldDB" id="A0A1F6C4C9"/>
<dbReference type="InterPro" id="IPR003439">
    <property type="entry name" value="ABC_transporter-like_ATP-bd"/>
</dbReference>
<dbReference type="SMART" id="SM00382">
    <property type="entry name" value="AAA"/>
    <property type="match status" value="1"/>
</dbReference>
<evidence type="ECO:0000256" key="3">
    <source>
        <dbReference type="ARBA" id="ARBA00022741"/>
    </source>
</evidence>
<dbReference type="PROSITE" id="PS00211">
    <property type="entry name" value="ABC_TRANSPORTER_1"/>
    <property type="match status" value="1"/>
</dbReference>
<dbReference type="GO" id="GO:0016887">
    <property type="term" value="F:ATP hydrolysis activity"/>
    <property type="evidence" value="ECO:0007669"/>
    <property type="project" value="InterPro"/>
</dbReference>
<comment type="caution">
    <text evidence="6">The sequence shown here is derived from an EMBL/GenBank/DDBJ whole genome shotgun (WGS) entry which is preliminary data.</text>
</comment>
<keyword evidence="3" id="KW-0547">Nucleotide-binding</keyword>
<feature type="domain" description="ABC transporter" evidence="5">
    <location>
        <begin position="6"/>
        <end position="227"/>
    </location>
</feature>
<evidence type="ECO:0000313" key="6">
    <source>
        <dbReference type="EMBL" id="OGG43923.1"/>
    </source>
</evidence>
<dbReference type="CDD" id="cd03255">
    <property type="entry name" value="ABC_MJ0796_LolCDE_FtsE"/>
    <property type="match status" value="1"/>
</dbReference>
<keyword evidence="2" id="KW-0813">Transport</keyword>
<accession>A0A1F6C4C9</accession>
<comment type="similarity">
    <text evidence="1">Belongs to the ABC transporter superfamily.</text>
</comment>
<dbReference type="GO" id="GO:0005886">
    <property type="term" value="C:plasma membrane"/>
    <property type="evidence" value="ECO:0007669"/>
    <property type="project" value="TreeGrafter"/>
</dbReference>
<proteinExistence type="inferred from homology"/>
<evidence type="ECO:0000256" key="1">
    <source>
        <dbReference type="ARBA" id="ARBA00005417"/>
    </source>
</evidence>
<dbReference type="InterPro" id="IPR017911">
    <property type="entry name" value="MacB-like_ATP-bd"/>
</dbReference>
<dbReference type="InterPro" id="IPR003593">
    <property type="entry name" value="AAA+_ATPase"/>
</dbReference>
<organism evidence="6 7">
    <name type="scientific">Handelsmanbacteria sp. (strain RIFCSPLOWO2_12_FULL_64_10)</name>
    <dbReference type="NCBI Taxonomy" id="1817868"/>
    <lineage>
        <taxon>Bacteria</taxon>
        <taxon>Candidatus Handelsmaniibacteriota</taxon>
    </lineage>
</organism>
<reference evidence="6 7" key="1">
    <citation type="journal article" date="2016" name="Nat. Commun.">
        <title>Thousands of microbial genomes shed light on interconnected biogeochemical processes in an aquifer system.</title>
        <authorList>
            <person name="Anantharaman K."/>
            <person name="Brown C.T."/>
            <person name="Hug L.A."/>
            <person name="Sharon I."/>
            <person name="Castelle C.J."/>
            <person name="Probst A.J."/>
            <person name="Thomas B.C."/>
            <person name="Singh A."/>
            <person name="Wilkins M.J."/>
            <person name="Karaoz U."/>
            <person name="Brodie E.L."/>
            <person name="Williams K.H."/>
            <person name="Hubbard S.S."/>
            <person name="Banfield J.F."/>
        </authorList>
    </citation>
    <scope>NUCLEOTIDE SEQUENCE [LARGE SCALE GENOMIC DNA]</scope>
    <source>
        <strain evidence="7">RIFCSPLOWO2_12_FULL_64_10</strain>
    </source>
</reference>
<evidence type="ECO:0000313" key="7">
    <source>
        <dbReference type="Proteomes" id="UP000178606"/>
    </source>
</evidence>
<dbReference type="SUPFAM" id="SSF52540">
    <property type="entry name" value="P-loop containing nucleoside triphosphate hydrolases"/>
    <property type="match status" value="1"/>
</dbReference>
<gene>
    <name evidence="6" type="ORF">A3F84_18865</name>
</gene>
<dbReference type="Pfam" id="PF00005">
    <property type="entry name" value="ABC_tran"/>
    <property type="match status" value="1"/>
</dbReference>
<evidence type="ECO:0000256" key="2">
    <source>
        <dbReference type="ARBA" id="ARBA00022448"/>
    </source>
</evidence>